<evidence type="ECO:0000313" key="2">
    <source>
        <dbReference type="Proteomes" id="UP000612362"/>
    </source>
</evidence>
<protein>
    <submittedName>
        <fullName evidence="1">Uncharacterized protein</fullName>
    </submittedName>
</protein>
<sequence length="63" mass="6827">MRVGIALATTEAFTQHVGVADGPSDLFAQIFGRELGHTRLVSGVYSLLVRTPVLLEEIFEVVV</sequence>
<accession>A0A8J3IAS3</accession>
<dbReference type="AlphaFoldDB" id="A0A8J3IAS3"/>
<comment type="caution">
    <text evidence="1">The sequence shown here is derived from an EMBL/GenBank/DDBJ whole genome shotgun (WGS) entry which is preliminary data.</text>
</comment>
<dbReference type="EMBL" id="BNJF01000008">
    <property type="protein sequence ID" value="GHO50453.1"/>
    <property type="molecule type" value="Genomic_DNA"/>
</dbReference>
<dbReference type="InterPro" id="IPR035959">
    <property type="entry name" value="RutC-like_sf"/>
</dbReference>
<dbReference type="Gene3D" id="3.30.1330.40">
    <property type="entry name" value="RutC-like"/>
    <property type="match status" value="1"/>
</dbReference>
<keyword evidence="2" id="KW-1185">Reference proteome</keyword>
<gene>
    <name evidence="1" type="ORF">KSX_86160</name>
</gene>
<organism evidence="1 2">
    <name type="scientific">Ktedonospora formicarum</name>
    <dbReference type="NCBI Taxonomy" id="2778364"/>
    <lineage>
        <taxon>Bacteria</taxon>
        <taxon>Bacillati</taxon>
        <taxon>Chloroflexota</taxon>
        <taxon>Ktedonobacteria</taxon>
        <taxon>Ktedonobacterales</taxon>
        <taxon>Ktedonobacteraceae</taxon>
        <taxon>Ktedonospora</taxon>
    </lineage>
</organism>
<proteinExistence type="predicted"/>
<evidence type="ECO:0000313" key="1">
    <source>
        <dbReference type="EMBL" id="GHO50453.1"/>
    </source>
</evidence>
<name>A0A8J3IAS3_9CHLR</name>
<reference evidence="1" key="1">
    <citation type="submission" date="2020-10" db="EMBL/GenBank/DDBJ databases">
        <title>Taxonomic study of unclassified bacteria belonging to the class Ktedonobacteria.</title>
        <authorList>
            <person name="Yabe S."/>
            <person name="Wang C.M."/>
            <person name="Zheng Y."/>
            <person name="Sakai Y."/>
            <person name="Cavaletti L."/>
            <person name="Monciardini P."/>
            <person name="Donadio S."/>
        </authorList>
    </citation>
    <scope>NUCLEOTIDE SEQUENCE</scope>
    <source>
        <strain evidence="1">SOSP1-1</strain>
    </source>
</reference>
<dbReference type="Proteomes" id="UP000612362">
    <property type="component" value="Unassembled WGS sequence"/>
</dbReference>
<dbReference type="SUPFAM" id="SSF55298">
    <property type="entry name" value="YjgF-like"/>
    <property type="match status" value="1"/>
</dbReference>